<dbReference type="AlphaFoldDB" id="A0A699L0G8"/>
<evidence type="ECO:0000313" key="2">
    <source>
        <dbReference type="EMBL" id="GFB14884.1"/>
    </source>
</evidence>
<comment type="caution">
    <text evidence="2">The sequence shown here is derived from an EMBL/GenBank/DDBJ whole genome shotgun (WGS) entry which is preliminary data.</text>
</comment>
<feature type="region of interest" description="Disordered" evidence="1">
    <location>
        <begin position="1"/>
        <end position="50"/>
    </location>
</feature>
<feature type="compositionally biased region" description="Basic and acidic residues" evidence="1">
    <location>
        <begin position="1"/>
        <end position="25"/>
    </location>
</feature>
<proteinExistence type="predicted"/>
<organism evidence="2">
    <name type="scientific">Tanacetum cinerariifolium</name>
    <name type="common">Dalmatian daisy</name>
    <name type="synonym">Chrysanthemum cinerariifolium</name>
    <dbReference type="NCBI Taxonomy" id="118510"/>
    <lineage>
        <taxon>Eukaryota</taxon>
        <taxon>Viridiplantae</taxon>
        <taxon>Streptophyta</taxon>
        <taxon>Embryophyta</taxon>
        <taxon>Tracheophyta</taxon>
        <taxon>Spermatophyta</taxon>
        <taxon>Magnoliopsida</taxon>
        <taxon>eudicotyledons</taxon>
        <taxon>Gunneridae</taxon>
        <taxon>Pentapetalae</taxon>
        <taxon>asterids</taxon>
        <taxon>campanulids</taxon>
        <taxon>Asterales</taxon>
        <taxon>Asteraceae</taxon>
        <taxon>Asteroideae</taxon>
        <taxon>Anthemideae</taxon>
        <taxon>Anthemidinae</taxon>
        <taxon>Tanacetum</taxon>
    </lineage>
</organism>
<dbReference type="EMBL" id="BKCJ010562698">
    <property type="protein sequence ID" value="GFB14884.1"/>
    <property type="molecule type" value="Genomic_DNA"/>
</dbReference>
<sequence>MRKRVETAKTNENRRKCSKTCERGPKRAKASRNGRTLAKTGGGGPKRASREFGLHVSVLVVESDGDGR</sequence>
<protein>
    <submittedName>
        <fullName evidence="2">Uncharacterized protein</fullName>
    </submittedName>
</protein>
<name>A0A699L0G8_TANCI</name>
<reference evidence="2" key="1">
    <citation type="journal article" date="2019" name="Sci. Rep.">
        <title>Draft genome of Tanacetum cinerariifolium, the natural source of mosquito coil.</title>
        <authorList>
            <person name="Yamashiro T."/>
            <person name="Shiraishi A."/>
            <person name="Satake H."/>
            <person name="Nakayama K."/>
        </authorList>
    </citation>
    <scope>NUCLEOTIDE SEQUENCE</scope>
</reference>
<gene>
    <name evidence="2" type="ORF">Tci_686855</name>
</gene>
<accession>A0A699L0G8</accession>
<evidence type="ECO:0000256" key="1">
    <source>
        <dbReference type="SAM" id="MobiDB-lite"/>
    </source>
</evidence>